<dbReference type="AlphaFoldDB" id="A0A246J7C8"/>
<evidence type="ECO:0000256" key="2">
    <source>
        <dbReference type="ARBA" id="ARBA00022723"/>
    </source>
</evidence>
<evidence type="ECO:0000256" key="3">
    <source>
        <dbReference type="ARBA" id="ARBA00022896"/>
    </source>
</evidence>
<dbReference type="SMART" id="SM00702">
    <property type="entry name" value="P4Hc"/>
    <property type="match status" value="1"/>
</dbReference>
<organism evidence="9 10">
    <name type="scientific">Roseateles aquatilis</name>
    <dbReference type="NCBI Taxonomy" id="431061"/>
    <lineage>
        <taxon>Bacteria</taxon>
        <taxon>Pseudomonadati</taxon>
        <taxon>Pseudomonadota</taxon>
        <taxon>Betaproteobacteria</taxon>
        <taxon>Burkholderiales</taxon>
        <taxon>Sphaerotilaceae</taxon>
        <taxon>Roseateles</taxon>
    </lineage>
</organism>
<dbReference type="OrthoDB" id="9812472at2"/>
<keyword evidence="3 7" id="KW-0847">Vitamin C</keyword>
<dbReference type="EMBL" id="NIOF01000007">
    <property type="protein sequence ID" value="OWQ88467.1"/>
    <property type="molecule type" value="Genomic_DNA"/>
</dbReference>
<keyword evidence="2 7" id="KW-0479">Metal-binding</keyword>
<dbReference type="GO" id="GO:0005506">
    <property type="term" value="F:iron ion binding"/>
    <property type="evidence" value="ECO:0007669"/>
    <property type="project" value="UniProtKB-UniRule"/>
</dbReference>
<dbReference type="Pfam" id="PF13640">
    <property type="entry name" value="2OG-FeII_Oxy_3"/>
    <property type="match status" value="1"/>
</dbReference>
<dbReference type="GO" id="GO:0006879">
    <property type="term" value="P:intracellular iron ion homeostasis"/>
    <property type="evidence" value="ECO:0007669"/>
    <property type="project" value="TreeGrafter"/>
</dbReference>
<dbReference type="Pfam" id="PF18331">
    <property type="entry name" value="PKHD_C"/>
    <property type="match status" value="1"/>
</dbReference>
<feature type="binding site" evidence="7">
    <location>
        <position position="98"/>
    </location>
    <ligand>
        <name>Fe cation</name>
        <dbReference type="ChEBI" id="CHEBI:24875"/>
    </ligand>
</feature>
<dbReference type="RefSeq" id="WP_088385991.1">
    <property type="nucleotide sequence ID" value="NZ_NIOF01000007.1"/>
</dbReference>
<dbReference type="InterPro" id="IPR044862">
    <property type="entry name" value="Pro_4_hyd_alph_FE2OG_OXY"/>
</dbReference>
<comment type="cofactor">
    <cofactor evidence="1 7">
        <name>L-ascorbate</name>
        <dbReference type="ChEBI" id="CHEBI:38290"/>
    </cofactor>
</comment>
<dbReference type="PROSITE" id="PS51471">
    <property type="entry name" value="FE2OG_OXY"/>
    <property type="match status" value="1"/>
</dbReference>
<evidence type="ECO:0000313" key="9">
    <source>
        <dbReference type="EMBL" id="OWQ88467.1"/>
    </source>
</evidence>
<gene>
    <name evidence="9" type="ORF">CDN99_16560</name>
</gene>
<name>A0A246J7C8_9BURK</name>
<evidence type="ECO:0000313" key="10">
    <source>
        <dbReference type="Proteomes" id="UP000197468"/>
    </source>
</evidence>
<evidence type="ECO:0000256" key="1">
    <source>
        <dbReference type="ARBA" id="ARBA00001961"/>
    </source>
</evidence>
<reference evidence="9 10" key="1">
    <citation type="journal article" date="2008" name="Int. J. Syst. Evol. Microbiol.">
        <title>Description of Roseateles aquatilis sp. nov. and Roseateles terrae sp. nov., in the class Betaproteobacteria, and emended description of the genus Roseateles.</title>
        <authorList>
            <person name="Gomila M."/>
            <person name="Bowien B."/>
            <person name="Falsen E."/>
            <person name="Moore E.R."/>
            <person name="Lalucat J."/>
        </authorList>
    </citation>
    <scope>NUCLEOTIDE SEQUENCE [LARGE SCALE GENOMIC DNA]</scope>
    <source>
        <strain evidence="9 10">CCUG 48205</strain>
    </source>
</reference>
<proteinExistence type="inferred from homology"/>
<dbReference type="Gene3D" id="4.10.860.20">
    <property type="entry name" value="Rabenosyn, Rab binding domain"/>
    <property type="match status" value="1"/>
</dbReference>
<dbReference type="GO" id="GO:0006974">
    <property type="term" value="P:DNA damage response"/>
    <property type="evidence" value="ECO:0007669"/>
    <property type="project" value="TreeGrafter"/>
</dbReference>
<protein>
    <submittedName>
        <fullName evidence="9">Fe2+-dependent dioxygenase</fullName>
    </submittedName>
</protein>
<dbReference type="InterPro" id="IPR006620">
    <property type="entry name" value="Pro_4_hyd_alph"/>
</dbReference>
<accession>A0A246J7C8</accession>
<feature type="domain" description="Fe2OG dioxygenase" evidence="8">
    <location>
        <begin position="78"/>
        <end position="178"/>
    </location>
</feature>
<dbReference type="NCBIfam" id="NF003975">
    <property type="entry name" value="PRK05467.1-4"/>
    <property type="match status" value="1"/>
</dbReference>
<dbReference type="Proteomes" id="UP000197468">
    <property type="component" value="Unassembled WGS sequence"/>
</dbReference>
<evidence type="ECO:0000256" key="6">
    <source>
        <dbReference type="ARBA" id="ARBA00023004"/>
    </source>
</evidence>
<dbReference type="PANTHER" id="PTHR41536:SF1">
    <property type="entry name" value="PKHD-TYPE HYDROXYLASE YBIX"/>
    <property type="match status" value="1"/>
</dbReference>
<dbReference type="GO" id="GO:0031418">
    <property type="term" value="F:L-ascorbic acid binding"/>
    <property type="evidence" value="ECO:0007669"/>
    <property type="project" value="UniProtKB-KW"/>
</dbReference>
<dbReference type="InterPro" id="IPR005123">
    <property type="entry name" value="Oxoglu/Fe-dep_dioxygenase_dom"/>
</dbReference>
<feature type="binding site" evidence="7">
    <location>
        <position position="169"/>
    </location>
    <ligand>
        <name>2-oxoglutarate</name>
        <dbReference type="ChEBI" id="CHEBI:16810"/>
    </ligand>
</feature>
<keyword evidence="5 7" id="KW-0560">Oxidoreductase</keyword>
<evidence type="ECO:0000256" key="5">
    <source>
        <dbReference type="ARBA" id="ARBA00023002"/>
    </source>
</evidence>
<keyword evidence="4 7" id="KW-0223">Dioxygenase</keyword>
<comment type="caution">
    <text evidence="9">The sequence shown here is derived from an EMBL/GenBank/DDBJ whole genome shotgun (WGS) entry which is preliminary data.</text>
</comment>
<dbReference type="Gene3D" id="2.60.120.620">
    <property type="entry name" value="q2cbj1_9rhob like domain"/>
    <property type="match status" value="1"/>
</dbReference>
<comment type="cofactor">
    <cofactor evidence="7">
        <name>Fe(2+)</name>
        <dbReference type="ChEBI" id="CHEBI:29033"/>
    </cofactor>
    <text evidence="7">Binds 1 Fe(2+) ion per subunit.</text>
</comment>
<keyword evidence="6 7" id="KW-0408">Iron</keyword>
<dbReference type="NCBIfam" id="NF003974">
    <property type="entry name" value="PRK05467.1-3"/>
    <property type="match status" value="1"/>
</dbReference>
<dbReference type="HAMAP" id="MF_00657">
    <property type="entry name" value="Hydroxyl_YbiX"/>
    <property type="match status" value="1"/>
</dbReference>
<evidence type="ECO:0000256" key="4">
    <source>
        <dbReference type="ARBA" id="ARBA00022964"/>
    </source>
</evidence>
<feature type="binding site" evidence="7">
    <location>
        <position position="96"/>
    </location>
    <ligand>
        <name>Fe cation</name>
        <dbReference type="ChEBI" id="CHEBI:24875"/>
    </ligand>
</feature>
<feature type="binding site" evidence="7">
    <location>
        <position position="159"/>
    </location>
    <ligand>
        <name>Fe cation</name>
        <dbReference type="ChEBI" id="CHEBI:24875"/>
    </ligand>
</feature>
<evidence type="ECO:0000256" key="7">
    <source>
        <dbReference type="HAMAP-Rule" id="MF_00657"/>
    </source>
</evidence>
<evidence type="ECO:0000259" key="8">
    <source>
        <dbReference type="PROSITE" id="PS51471"/>
    </source>
</evidence>
<dbReference type="GO" id="GO:0016706">
    <property type="term" value="F:2-oxoglutarate-dependent dioxygenase activity"/>
    <property type="evidence" value="ECO:0007669"/>
    <property type="project" value="UniProtKB-UniRule"/>
</dbReference>
<dbReference type="InterPro" id="IPR023550">
    <property type="entry name" value="PKHD_hydroxylase"/>
</dbReference>
<dbReference type="PANTHER" id="PTHR41536">
    <property type="entry name" value="PKHD-TYPE HYDROXYLASE YBIX"/>
    <property type="match status" value="1"/>
</dbReference>
<keyword evidence="10" id="KW-1185">Reference proteome</keyword>
<dbReference type="InterPro" id="IPR041097">
    <property type="entry name" value="PKHD_C"/>
</dbReference>
<sequence length="226" mass="25561">MLLHIPEVLSKQDVREMRRLLDAADWTDGRATVGEQGAKVKQNRQLPVDHPAAVQIGAHIRQVLARHPVFTSAALPLRTLAPLFNRYEGGEQYGFHVDGAIMRQRGTEQPLRSDVSSTLFLCEPDEYEGGELEVVDTYGTHEVKLPAGDLIVYASTSLHRVMPVTRGARVCSFFWTQSMIRQDWQRAMLFELDQTIQKLRGRLGDDAETTALTGHYHNLLRLWAET</sequence>
<dbReference type="SUPFAM" id="SSF51197">
    <property type="entry name" value="Clavaminate synthase-like"/>
    <property type="match status" value="1"/>
</dbReference>